<accession>A0ABV4T0K3</accession>
<dbReference type="Pfam" id="PF00535">
    <property type="entry name" value="Glycos_transf_2"/>
    <property type="match status" value="1"/>
</dbReference>
<keyword evidence="4" id="KW-1185">Reference proteome</keyword>
<feature type="domain" description="Glycosyltransferase 2-like" evidence="2">
    <location>
        <begin position="2"/>
        <end position="164"/>
    </location>
</feature>
<dbReference type="InterPro" id="IPR001173">
    <property type="entry name" value="Glyco_trans_2-like"/>
</dbReference>
<evidence type="ECO:0000313" key="3">
    <source>
        <dbReference type="EMBL" id="MFA3842878.1"/>
    </source>
</evidence>
<reference evidence="3 4" key="1">
    <citation type="submission" date="2024-08" db="EMBL/GenBank/DDBJ databases">
        <title>Genome sequence of Streptomyces aureus CACIA-1.46HGO.</title>
        <authorList>
            <person name="Evangelista-Martinez Z."/>
        </authorList>
    </citation>
    <scope>NUCLEOTIDE SEQUENCE [LARGE SCALE GENOMIC DNA]</scope>
    <source>
        <strain evidence="3 4">CACIA-1.46HGO</strain>
    </source>
</reference>
<dbReference type="Gene3D" id="3.90.550.10">
    <property type="entry name" value="Spore Coat Polysaccharide Biosynthesis Protein SpsA, Chain A"/>
    <property type="match status" value="1"/>
</dbReference>
<feature type="compositionally biased region" description="Low complexity" evidence="1">
    <location>
        <begin position="559"/>
        <end position="568"/>
    </location>
</feature>
<dbReference type="CDD" id="cd00761">
    <property type="entry name" value="Glyco_tranf_GTA_type"/>
    <property type="match status" value="1"/>
</dbReference>
<dbReference type="InterPro" id="IPR029044">
    <property type="entry name" value="Nucleotide-diphossugar_trans"/>
</dbReference>
<sequence>MSVVVIAYDDAGHVPDAVRSALAQGERVADVIAVDDASGDGTGEVLDRIARKEPRVRVVHHSLNSGGCGTPRNTGLRLASAPWVMFLDSDDVLAPGAVDRLLTAAVRYGADVAAGACVRREIPDGREVRWQPQLFETEAFHADTSAHPELLRDTVSVNKLYAREFLNRHRLRFPDGAFPYEDFVFTAGVYAAAARLAVIPDPVYVWQVRRQARRLSISLARDTIGNWRSRVAAQRFAVHTLDHGGHGALADAARTRFLEHDLRMYLRELPLRSSAYREAWWNDTRSLLDGDSRTAQALKSASAPARWAALAVLSAPSPPQEDGLGRLATLAGRPGRLLPPYALGPSGAPVWSESLPAELDGLEALAPEALPVTVDAEVTPGPCTRVDLTLHDLYGRLREAGPVSVELELVERATDRVGLRARAAWTEVTAEAPEAPGSPMAPLSPVAPETPVTTSRWTARIDGLELAGLTASHPVAAWDVRAHIRFRDGAVNETTVRALRAGLRRVVVPHPRRLLVLLQPYATHDGSLAFRVAPGVRGALRIARARAKRVLRGRLSERPAPASAAAASPAPPVRHAGEPT</sequence>
<dbReference type="SUPFAM" id="SSF53448">
    <property type="entry name" value="Nucleotide-diphospho-sugar transferases"/>
    <property type="match status" value="1"/>
</dbReference>
<dbReference type="PANTHER" id="PTHR22916">
    <property type="entry name" value="GLYCOSYLTRANSFERASE"/>
    <property type="match status" value="1"/>
</dbReference>
<evidence type="ECO:0000256" key="1">
    <source>
        <dbReference type="SAM" id="MobiDB-lite"/>
    </source>
</evidence>
<protein>
    <submittedName>
        <fullName evidence="3">Glycosyltransferase</fullName>
        <ecNumber evidence="3">2.4.-.-</ecNumber>
    </submittedName>
</protein>
<dbReference type="EMBL" id="JBGOSP010000046">
    <property type="protein sequence ID" value="MFA3842878.1"/>
    <property type="molecule type" value="Genomic_DNA"/>
</dbReference>
<comment type="caution">
    <text evidence="3">The sequence shown here is derived from an EMBL/GenBank/DDBJ whole genome shotgun (WGS) entry which is preliminary data.</text>
</comment>
<dbReference type="RefSeq" id="WP_372566777.1">
    <property type="nucleotide sequence ID" value="NZ_JBGOSP010000046.1"/>
</dbReference>
<keyword evidence="3" id="KW-0328">Glycosyltransferase</keyword>
<dbReference type="GO" id="GO:0016757">
    <property type="term" value="F:glycosyltransferase activity"/>
    <property type="evidence" value="ECO:0007669"/>
    <property type="project" value="UniProtKB-KW"/>
</dbReference>
<name>A0ABV4T0K3_9ACTN</name>
<proteinExistence type="predicted"/>
<dbReference type="PANTHER" id="PTHR22916:SF3">
    <property type="entry name" value="UDP-GLCNAC:BETAGAL BETA-1,3-N-ACETYLGLUCOSAMINYLTRANSFERASE-LIKE PROTEIN 1"/>
    <property type="match status" value="1"/>
</dbReference>
<keyword evidence="3" id="KW-0808">Transferase</keyword>
<feature type="region of interest" description="Disordered" evidence="1">
    <location>
        <begin position="553"/>
        <end position="580"/>
    </location>
</feature>
<dbReference type="Proteomes" id="UP001571476">
    <property type="component" value="Unassembled WGS sequence"/>
</dbReference>
<evidence type="ECO:0000313" key="4">
    <source>
        <dbReference type="Proteomes" id="UP001571476"/>
    </source>
</evidence>
<dbReference type="EC" id="2.4.-.-" evidence="3"/>
<organism evidence="3 4">
    <name type="scientific">Streptomyces aureus</name>
    <dbReference type="NCBI Taxonomy" id="193461"/>
    <lineage>
        <taxon>Bacteria</taxon>
        <taxon>Bacillati</taxon>
        <taxon>Actinomycetota</taxon>
        <taxon>Actinomycetes</taxon>
        <taxon>Kitasatosporales</taxon>
        <taxon>Streptomycetaceae</taxon>
        <taxon>Streptomyces</taxon>
    </lineage>
</organism>
<gene>
    <name evidence="3" type="ORF">ACEG43_43195</name>
</gene>
<evidence type="ECO:0000259" key="2">
    <source>
        <dbReference type="Pfam" id="PF00535"/>
    </source>
</evidence>